<evidence type="ECO:0000256" key="1">
    <source>
        <dbReference type="SAM" id="MobiDB-lite"/>
    </source>
</evidence>
<feature type="region of interest" description="Disordered" evidence="1">
    <location>
        <begin position="611"/>
        <end position="640"/>
    </location>
</feature>
<organism evidence="2 3">
    <name type="scientific">Vitrella brassicaformis (strain CCMP3155)</name>
    <dbReference type="NCBI Taxonomy" id="1169540"/>
    <lineage>
        <taxon>Eukaryota</taxon>
        <taxon>Sar</taxon>
        <taxon>Alveolata</taxon>
        <taxon>Colpodellida</taxon>
        <taxon>Vitrellaceae</taxon>
        <taxon>Vitrella</taxon>
    </lineage>
</organism>
<dbReference type="Proteomes" id="UP000041254">
    <property type="component" value="Unassembled WGS sequence"/>
</dbReference>
<keyword evidence="3" id="KW-1185">Reference proteome</keyword>
<dbReference type="VEuPathDB" id="CryptoDB:Vbra_14782"/>
<protein>
    <submittedName>
        <fullName evidence="2">Uncharacterized protein</fullName>
    </submittedName>
</protein>
<dbReference type="EMBL" id="CDMY01000392">
    <property type="protein sequence ID" value="CEM09099.1"/>
    <property type="molecule type" value="Genomic_DNA"/>
</dbReference>
<sequence>MPLPLPGVLAFMLREKPTMKDDKAIRDRVVGYVVNKIEIGWEGEGEGEVKVQQLMLELPPEWRTTIVTRSEDSVVNFARRVGRIARGVTAAGMSDPWKLLRPSCCPRSGSSNAADDADEWTPRREFIHEVLERPPHTLSEMYAIGHEMDVGYCSVLDVCTPVSLRIKGYCDVHDGGSSRDSFDYDRRRDVMTVDLTKKPSAVFIGDWSTDPPTYEPVNFSWKRYHRPCFSGGMLTIAKEHVRPDHLCTTGGHPAHPHSASRSVQLLVEMNNTHMEQYFVKRSADEGQGFRIRSVKVSARGATKFTAMKPIRGGVRPVGGTTRGGEWGVQCELEHDDVLFYQQLVLRFEFPLADNDAGTSFTEGPWSAHMALDMPSGSEHDGSCVEFYLLQSSTGRSPGDVVILTDIPSTPSHHAFVHNDSVISFDPNQAEPYHPPSATGDQPYYLYTSSSVPRSAINEDGVFWVFLRFRVSATQLGRDSRRQLTLPLASLFPAFFGGRLKLDKLMRIGVGVDSNYIIRPSTIPGMQPPLPEPTPPGHFWSTEWCSNPEENVLKALRHKHAQDPSTAIQLQIRQRDNALVAPDGPRPVRASARVGQPNPRMAAALAQSAQYTGASITEVEEATQGGEAETGGDESGSAGDR</sequence>
<dbReference type="InParanoid" id="A0A0G4F9P1"/>
<accession>A0A0G4F9P1</accession>
<dbReference type="AlphaFoldDB" id="A0A0G4F9P1"/>
<name>A0A0G4F9P1_VITBC</name>
<evidence type="ECO:0000313" key="3">
    <source>
        <dbReference type="Proteomes" id="UP000041254"/>
    </source>
</evidence>
<proteinExistence type="predicted"/>
<reference evidence="2 3" key="1">
    <citation type="submission" date="2014-11" db="EMBL/GenBank/DDBJ databases">
        <authorList>
            <person name="Zhu J."/>
            <person name="Qi W."/>
            <person name="Song R."/>
        </authorList>
    </citation>
    <scope>NUCLEOTIDE SEQUENCE [LARGE SCALE GENOMIC DNA]</scope>
</reference>
<gene>
    <name evidence="2" type="ORF">Vbra_14782</name>
</gene>
<evidence type="ECO:0000313" key="2">
    <source>
        <dbReference type="EMBL" id="CEM09099.1"/>
    </source>
</evidence>